<evidence type="ECO:0000313" key="7">
    <source>
        <dbReference type="Proteomes" id="UP000075881"/>
    </source>
</evidence>
<dbReference type="SUPFAM" id="SSF57667">
    <property type="entry name" value="beta-beta-alpha zinc fingers"/>
    <property type="match status" value="2"/>
</dbReference>
<dbReference type="SMART" id="SM00614">
    <property type="entry name" value="ZnF_BED"/>
    <property type="match status" value="2"/>
</dbReference>
<dbReference type="STRING" id="43041.A0A182JU89"/>
<evidence type="ECO:0000313" key="6">
    <source>
        <dbReference type="EnsemblMetazoa" id="ACHR002071-PA"/>
    </source>
</evidence>
<keyword evidence="2 4" id="KW-0863">Zinc-finger</keyword>
<dbReference type="AlphaFoldDB" id="A0A182JU89"/>
<sequence>MSGQRSNLWSFFTRDPTGKTAKCSLCNQVMSVEKSTYSNLRRHIMRKHPSMRNQVAPREKAINSAMWKHFIKEPEKLARCLHCGTVLTYKYTTSSLGRHMQNKHVKILLEEQKNSEPQFQEYEELYEEFPVQSDDGSQCEVKPFDGSLSGNESDGEMECNGGLIELQPVKNDGLTEPIKLEIVDLNPDPTSNDDGDHELIEGSIHDQQANTMIQYDETTIMHHQELRQEDELSEVIEETVIGHIMDPGTTEHADVDQVRKASAASLISSSMQHMNTKVATFAVHTALEMENLSSHQKIIAQKLISDILFNAKLDNLDENSMVIVRVGTFERE</sequence>
<evidence type="ECO:0000256" key="1">
    <source>
        <dbReference type="ARBA" id="ARBA00022723"/>
    </source>
</evidence>
<dbReference type="GO" id="GO:0008270">
    <property type="term" value="F:zinc ion binding"/>
    <property type="evidence" value="ECO:0007669"/>
    <property type="project" value="UniProtKB-KW"/>
</dbReference>
<dbReference type="VEuPathDB" id="VectorBase:ACHR002071"/>
<dbReference type="GO" id="GO:1990837">
    <property type="term" value="F:sequence-specific double-stranded DNA binding"/>
    <property type="evidence" value="ECO:0007669"/>
    <property type="project" value="TreeGrafter"/>
</dbReference>
<organism evidence="6 7">
    <name type="scientific">Anopheles christyi</name>
    <dbReference type="NCBI Taxonomy" id="43041"/>
    <lineage>
        <taxon>Eukaryota</taxon>
        <taxon>Metazoa</taxon>
        <taxon>Ecdysozoa</taxon>
        <taxon>Arthropoda</taxon>
        <taxon>Hexapoda</taxon>
        <taxon>Insecta</taxon>
        <taxon>Pterygota</taxon>
        <taxon>Neoptera</taxon>
        <taxon>Endopterygota</taxon>
        <taxon>Diptera</taxon>
        <taxon>Nematocera</taxon>
        <taxon>Culicoidea</taxon>
        <taxon>Culicidae</taxon>
        <taxon>Anophelinae</taxon>
        <taxon>Anopheles</taxon>
    </lineage>
</organism>
<accession>A0A182JU89</accession>
<evidence type="ECO:0000259" key="5">
    <source>
        <dbReference type="PROSITE" id="PS50808"/>
    </source>
</evidence>
<feature type="domain" description="BED-type" evidence="5">
    <location>
        <begin position="3"/>
        <end position="55"/>
    </location>
</feature>
<dbReference type="PANTHER" id="PTHR34396:SF25">
    <property type="entry name" value="BOUNDARY ELEMENT ASSOCIATED FACTOR"/>
    <property type="match status" value="1"/>
</dbReference>
<evidence type="ECO:0000256" key="2">
    <source>
        <dbReference type="ARBA" id="ARBA00022771"/>
    </source>
</evidence>
<dbReference type="PANTHER" id="PTHR34396">
    <property type="entry name" value="OS03G0264950 PROTEIN-RELATED"/>
    <property type="match status" value="1"/>
</dbReference>
<proteinExistence type="predicted"/>
<dbReference type="PROSITE" id="PS50808">
    <property type="entry name" value="ZF_BED"/>
    <property type="match status" value="1"/>
</dbReference>
<keyword evidence="7" id="KW-1185">Reference proteome</keyword>
<reference evidence="6" key="2">
    <citation type="submission" date="2020-05" db="UniProtKB">
        <authorList>
            <consortium name="EnsemblMetazoa"/>
        </authorList>
    </citation>
    <scope>IDENTIFICATION</scope>
    <source>
        <strain evidence="6">ACHKN1017</strain>
    </source>
</reference>
<dbReference type="Proteomes" id="UP000075881">
    <property type="component" value="Unassembled WGS sequence"/>
</dbReference>
<name>A0A182JU89_9DIPT</name>
<dbReference type="Pfam" id="PF02892">
    <property type="entry name" value="zf-BED"/>
    <property type="match status" value="2"/>
</dbReference>
<dbReference type="InterPro" id="IPR003656">
    <property type="entry name" value="Znf_BED"/>
</dbReference>
<evidence type="ECO:0000256" key="4">
    <source>
        <dbReference type="PROSITE-ProRule" id="PRU00027"/>
    </source>
</evidence>
<reference evidence="7" key="1">
    <citation type="submission" date="2013-03" db="EMBL/GenBank/DDBJ databases">
        <title>The Genome Sequence of Anopheles christyi ACHKN1017.</title>
        <authorList>
            <consortium name="The Broad Institute Genomics Platform"/>
            <person name="Neafsey D.E."/>
            <person name="Besansky N."/>
            <person name="Walker B."/>
            <person name="Young S.K."/>
            <person name="Zeng Q."/>
            <person name="Gargeya S."/>
            <person name="Fitzgerald M."/>
            <person name="Haas B."/>
            <person name="Abouelleil A."/>
            <person name="Allen A.W."/>
            <person name="Alvarado L."/>
            <person name="Arachchi H.M."/>
            <person name="Berlin A.M."/>
            <person name="Chapman S.B."/>
            <person name="Gainer-Dewar J."/>
            <person name="Goldberg J."/>
            <person name="Griggs A."/>
            <person name="Gujja S."/>
            <person name="Hansen M."/>
            <person name="Howarth C."/>
            <person name="Imamovic A."/>
            <person name="Ireland A."/>
            <person name="Larimer J."/>
            <person name="McCowan C."/>
            <person name="Murphy C."/>
            <person name="Pearson M."/>
            <person name="Poon T.W."/>
            <person name="Priest M."/>
            <person name="Roberts A."/>
            <person name="Saif S."/>
            <person name="Shea T."/>
            <person name="Sisk P."/>
            <person name="Sykes S."/>
            <person name="Wortman J."/>
            <person name="Nusbaum C."/>
            <person name="Birren B."/>
        </authorList>
    </citation>
    <scope>NUCLEOTIDE SEQUENCE [LARGE SCALE GENOMIC DNA]</scope>
    <source>
        <strain evidence="7">ACHKN1017</strain>
    </source>
</reference>
<protein>
    <recommendedName>
        <fullName evidence="5">BED-type domain-containing protein</fullName>
    </recommendedName>
</protein>
<evidence type="ECO:0000256" key="3">
    <source>
        <dbReference type="ARBA" id="ARBA00022833"/>
    </source>
</evidence>
<dbReference type="GO" id="GO:0005634">
    <property type="term" value="C:nucleus"/>
    <property type="evidence" value="ECO:0007669"/>
    <property type="project" value="TreeGrafter"/>
</dbReference>
<dbReference type="InterPro" id="IPR036236">
    <property type="entry name" value="Znf_C2H2_sf"/>
</dbReference>
<dbReference type="GO" id="GO:0006357">
    <property type="term" value="P:regulation of transcription by RNA polymerase II"/>
    <property type="evidence" value="ECO:0007669"/>
    <property type="project" value="TreeGrafter"/>
</dbReference>
<keyword evidence="3" id="KW-0862">Zinc</keyword>
<dbReference type="InterPro" id="IPR053031">
    <property type="entry name" value="Cuticle_assoc_protein"/>
</dbReference>
<dbReference type="EnsemblMetazoa" id="ACHR002071-RA">
    <property type="protein sequence ID" value="ACHR002071-PA"/>
    <property type="gene ID" value="ACHR002071"/>
</dbReference>
<keyword evidence="1" id="KW-0479">Metal-binding</keyword>